<organism evidence="1 2">
    <name type="scientific">Rhizobium favelukesii</name>
    <dbReference type="NCBI Taxonomy" id="348824"/>
    <lineage>
        <taxon>Bacteria</taxon>
        <taxon>Pseudomonadati</taxon>
        <taxon>Pseudomonadota</taxon>
        <taxon>Alphaproteobacteria</taxon>
        <taxon>Hyphomicrobiales</taxon>
        <taxon>Rhizobiaceae</taxon>
        <taxon>Rhizobium/Agrobacterium group</taxon>
        <taxon>Rhizobium</taxon>
    </lineage>
</organism>
<gene>
    <name evidence="1" type="ORF">LPU83_3265</name>
</gene>
<evidence type="ECO:0000313" key="1">
    <source>
        <dbReference type="EMBL" id="CDM58915.1"/>
    </source>
</evidence>
<dbReference type="HOGENOM" id="CLU_3358093_0_0_5"/>
<protein>
    <submittedName>
        <fullName evidence="1">Uncharacterized protein</fullName>
    </submittedName>
</protein>
<dbReference type="AlphaFoldDB" id="W6RF23"/>
<dbReference type="EMBL" id="HG916852">
    <property type="protein sequence ID" value="CDM58915.1"/>
    <property type="molecule type" value="Genomic_DNA"/>
</dbReference>
<proteinExistence type="predicted"/>
<name>W6RF23_9HYPH</name>
<keyword evidence="2" id="KW-1185">Reference proteome</keyword>
<dbReference type="Proteomes" id="UP000019443">
    <property type="component" value="Chromosome"/>
</dbReference>
<evidence type="ECO:0000313" key="2">
    <source>
        <dbReference type="Proteomes" id="UP000019443"/>
    </source>
</evidence>
<accession>W6RF23</accession>
<dbReference type="KEGG" id="rhl:LPU83_3265"/>
<sequence>MSDALPKEAQAEAVSAGWHTLNGFPQKVALFRSPEA</sequence>
<reference evidence="1" key="1">
    <citation type="submission" date="2013-11" db="EMBL/GenBank/DDBJ databases">
        <title>Draft genome sequence of the broad-host-range Rhizobium sp. LPU83 strain, a member of the low-genetic diversity Oregon-like Rhizobium sp. group.</title>
        <authorList>
            <person name="Wibberg D."/>
            <person name="Puehler A."/>
            <person name="Schlueter A."/>
        </authorList>
    </citation>
    <scope>NUCLEOTIDE SEQUENCE [LARGE SCALE GENOMIC DNA]</scope>
    <source>
        <strain evidence="1">LPU83</strain>
    </source>
</reference>